<protein>
    <submittedName>
        <fullName evidence="3">Phenylacetic acid degradation protein PaaD, thioesterase</fullName>
    </submittedName>
</protein>
<evidence type="ECO:0000313" key="3">
    <source>
        <dbReference type="EMBL" id="BCG47356.1"/>
    </source>
</evidence>
<dbReference type="Gene3D" id="3.10.129.10">
    <property type="entry name" value="Hotdog Thioesterase"/>
    <property type="match status" value="1"/>
</dbReference>
<keyword evidence="1" id="KW-0378">Hydrolase</keyword>
<accession>A0A6S6M650</accession>
<dbReference type="KEGG" id="gbn:GEOBRER4_21060"/>
<dbReference type="InterPro" id="IPR006683">
    <property type="entry name" value="Thioestr_dom"/>
</dbReference>
<evidence type="ECO:0000256" key="1">
    <source>
        <dbReference type="ARBA" id="ARBA00022801"/>
    </source>
</evidence>
<proteinExistence type="predicted"/>
<dbReference type="Proteomes" id="UP000515472">
    <property type="component" value="Chromosome"/>
</dbReference>
<dbReference type="EMBL" id="AP023213">
    <property type="protein sequence ID" value="BCG47356.1"/>
    <property type="molecule type" value="Genomic_DNA"/>
</dbReference>
<dbReference type="GO" id="GO:0016289">
    <property type="term" value="F:acyl-CoA hydrolase activity"/>
    <property type="evidence" value="ECO:0007669"/>
    <property type="project" value="UniProtKB-ARBA"/>
</dbReference>
<sequence>MDQQLKEAIYRQATREPYAQTLKMELVKLEEGFSAVEMNYDPERMDNMFARAHGGAVFSLIDEAFETVCQTVGSVTVAMNVSVNYVSSPQPGARLRAEAREVSSTKRTATYDIRVCDQEGVLIAVCQALAYRTGKPLPFL</sequence>
<dbReference type="NCBIfam" id="TIGR00369">
    <property type="entry name" value="unchar_dom_1"/>
    <property type="match status" value="1"/>
</dbReference>
<dbReference type="AlphaFoldDB" id="A0A6S6M650"/>
<organism evidence="3 4">
    <name type="scientific">Citrifermentans bremense</name>
    <dbReference type="NCBI Taxonomy" id="60035"/>
    <lineage>
        <taxon>Bacteria</taxon>
        <taxon>Pseudomonadati</taxon>
        <taxon>Thermodesulfobacteriota</taxon>
        <taxon>Desulfuromonadia</taxon>
        <taxon>Geobacterales</taxon>
        <taxon>Geobacteraceae</taxon>
        <taxon>Citrifermentans</taxon>
    </lineage>
</organism>
<dbReference type="Pfam" id="PF03061">
    <property type="entry name" value="4HBT"/>
    <property type="match status" value="1"/>
</dbReference>
<dbReference type="RefSeq" id="WP_185242279.1">
    <property type="nucleotide sequence ID" value="NZ_AP023213.1"/>
</dbReference>
<keyword evidence="4" id="KW-1185">Reference proteome</keyword>
<feature type="domain" description="Thioesterase" evidence="2">
    <location>
        <begin position="52"/>
        <end position="123"/>
    </location>
</feature>
<dbReference type="SUPFAM" id="SSF54637">
    <property type="entry name" value="Thioesterase/thiol ester dehydrase-isomerase"/>
    <property type="match status" value="1"/>
</dbReference>
<dbReference type="PANTHER" id="PTHR42856">
    <property type="entry name" value="ACYL-COENZYME A THIOESTERASE PAAI"/>
    <property type="match status" value="1"/>
</dbReference>
<name>A0A6S6M650_9BACT</name>
<evidence type="ECO:0000259" key="2">
    <source>
        <dbReference type="Pfam" id="PF03061"/>
    </source>
</evidence>
<dbReference type="InterPro" id="IPR003736">
    <property type="entry name" value="PAAI_dom"/>
</dbReference>
<dbReference type="CDD" id="cd03443">
    <property type="entry name" value="PaaI_thioesterase"/>
    <property type="match status" value="1"/>
</dbReference>
<evidence type="ECO:0000313" key="4">
    <source>
        <dbReference type="Proteomes" id="UP000515472"/>
    </source>
</evidence>
<gene>
    <name evidence="3" type="ORF">GEOBRER4_n2186</name>
</gene>
<reference evidence="3 4" key="1">
    <citation type="submission" date="2020-06" db="EMBL/GenBank/DDBJ databases">
        <title>Interaction of electrochemicaly active bacteria, Geobacter bremensis R4 on different carbon anode.</title>
        <authorList>
            <person name="Meng L."/>
            <person name="Yoshida N."/>
        </authorList>
    </citation>
    <scope>NUCLEOTIDE SEQUENCE [LARGE SCALE GENOMIC DNA]</scope>
    <source>
        <strain evidence="3 4">R4</strain>
    </source>
</reference>
<dbReference type="InterPro" id="IPR029069">
    <property type="entry name" value="HotDog_dom_sf"/>
</dbReference>
<dbReference type="InterPro" id="IPR052723">
    <property type="entry name" value="Acyl-CoA_thioesterase_PaaI"/>
</dbReference>
<dbReference type="PANTHER" id="PTHR42856:SF1">
    <property type="entry name" value="ACYL-COENZYME A THIOESTERASE PAAI"/>
    <property type="match status" value="1"/>
</dbReference>